<name>A0A7W5H1Z5_9PORP</name>
<gene>
    <name evidence="1" type="ORF">FHX64_001353</name>
</gene>
<comment type="caution">
    <text evidence="1">The sequence shown here is derived from an EMBL/GenBank/DDBJ whole genome shotgun (WGS) entry which is preliminary data.</text>
</comment>
<dbReference type="AlphaFoldDB" id="A0A7W5H1Z5"/>
<evidence type="ECO:0000313" key="1">
    <source>
        <dbReference type="EMBL" id="MBB3187190.1"/>
    </source>
</evidence>
<organism evidence="1 2">
    <name type="scientific">Microbacter margulisiae</name>
    <dbReference type="NCBI Taxonomy" id="1350067"/>
    <lineage>
        <taxon>Bacteria</taxon>
        <taxon>Pseudomonadati</taxon>
        <taxon>Bacteroidota</taxon>
        <taxon>Bacteroidia</taxon>
        <taxon>Bacteroidales</taxon>
        <taxon>Porphyromonadaceae</taxon>
        <taxon>Microbacter</taxon>
    </lineage>
</organism>
<dbReference type="EMBL" id="JACHYB010000001">
    <property type="protein sequence ID" value="MBB3187190.1"/>
    <property type="molecule type" value="Genomic_DNA"/>
</dbReference>
<protein>
    <submittedName>
        <fullName evidence="1">Uncharacterized protein</fullName>
    </submittedName>
</protein>
<dbReference type="RefSeq" id="WP_183412985.1">
    <property type="nucleotide sequence ID" value="NZ_JACHYB010000001.1"/>
</dbReference>
<reference evidence="1 2" key="1">
    <citation type="submission" date="2020-08" db="EMBL/GenBank/DDBJ databases">
        <title>Genomic Encyclopedia of Type Strains, Phase IV (KMG-IV): sequencing the most valuable type-strain genomes for metagenomic binning, comparative biology and taxonomic classification.</title>
        <authorList>
            <person name="Goeker M."/>
        </authorList>
    </citation>
    <scope>NUCLEOTIDE SEQUENCE [LARGE SCALE GENOMIC DNA]</scope>
    <source>
        <strain evidence="1 2">DSM 27471</strain>
    </source>
</reference>
<evidence type="ECO:0000313" key="2">
    <source>
        <dbReference type="Proteomes" id="UP000544222"/>
    </source>
</evidence>
<accession>A0A7W5H1Z5</accession>
<proteinExistence type="predicted"/>
<keyword evidence="2" id="KW-1185">Reference proteome</keyword>
<sequence length="81" mass="9540">MDDDNLEVKKLREVTGRKEVTEQHHLAVEPLTICSKRMIRYRQEDAEHRDINAMESGHHMNHSADSHFPFIRRAELICQTS</sequence>
<dbReference type="Proteomes" id="UP000544222">
    <property type="component" value="Unassembled WGS sequence"/>
</dbReference>